<dbReference type="EMBL" id="QJKJ01015564">
    <property type="protein sequence ID" value="RDX62320.1"/>
    <property type="molecule type" value="Genomic_DNA"/>
</dbReference>
<evidence type="ECO:0000256" key="5">
    <source>
        <dbReference type="ARBA" id="ARBA00023180"/>
    </source>
</evidence>
<evidence type="ECO:0008006" key="10">
    <source>
        <dbReference type="Google" id="ProtNLM"/>
    </source>
</evidence>
<keyword evidence="5" id="KW-0325">Glycoprotein</keyword>
<comment type="caution">
    <text evidence="8">The sequence shown here is derived from an EMBL/GenBank/DDBJ whole genome shotgun (WGS) entry which is preliminary data.</text>
</comment>
<keyword evidence="3" id="KW-0808">Transferase</keyword>
<dbReference type="STRING" id="157652.A0A371E8G0"/>
<comment type="subcellular location">
    <subcellularLocation>
        <location evidence="1">Membrane</location>
        <topology evidence="1">Single-pass type II membrane protein</topology>
    </subcellularLocation>
</comment>
<feature type="transmembrane region" description="Helical" evidence="7">
    <location>
        <begin position="120"/>
        <end position="141"/>
    </location>
</feature>
<evidence type="ECO:0000256" key="3">
    <source>
        <dbReference type="ARBA" id="ARBA00022679"/>
    </source>
</evidence>
<dbReference type="GO" id="GO:0016757">
    <property type="term" value="F:glycosyltransferase activity"/>
    <property type="evidence" value="ECO:0007669"/>
    <property type="project" value="UniProtKB-KW"/>
</dbReference>
<evidence type="ECO:0000256" key="1">
    <source>
        <dbReference type="ARBA" id="ARBA00004606"/>
    </source>
</evidence>
<dbReference type="InterPro" id="IPR003406">
    <property type="entry name" value="Glyco_trans_14"/>
</dbReference>
<evidence type="ECO:0000313" key="9">
    <source>
        <dbReference type="Proteomes" id="UP000257109"/>
    </source>
</evidence>
<name>A0A371E8G0_MUCPR</name>
<keyword evidence="4 7" id="KW-0472">Membrane</keyword>
<feature type="non-terminal residue" evidence="8">
    <location>
        <position position="1"/>
    </location>
</feature>
<evidence type="ECO:0000256" key="6">
    <source>
        <dbReference type="SAM" id="MobiDB-lite"/>
    </source>
</evidence>
<evidence type="ECO:0000313" key="8">
    <source>
        <dbReference type="EMBL" id="RDX62320.1"/>
    </source>
</evidence>
<dbReference type="GO" id="GO:0016020">
    <property type="term" value="C:membrane"/>
    <property type="evidence" value="ECO:0007669"/>
    <property type="project" value="UniProtKB-SubCell"/>
</dbReference>
<keyword evidence="7" id="KW-0812">Transmembrane</keyword>
<keyword evidence="2" id="KW-0328">Glycosyltransferase</keyword>
<feature type="region of interest" description="Disordered" evidence="6">
    <location>
        <begin position="161"/>
        <end position="201"/>
    </location>
</feature>
<accession>A0A371E8G0</accession>
<reference evidence="8" key="1">
    <citation type="submission" date="2018-05" db="EMBL/GenBank/DDBJ databases">
        <title>Draft genome of Mucuna pruriens seed.</title>
        <authorList>
            <person name="Nnadi N.E."/>
            <person name="Vos R."/>
            <person name="Hasami M.H."/>
            <person name="Devisetty U.K."/>
            <person name="Aguiy J.C."/>
        </authorList>
    </citation>
    <scope>NUCLEOTIDE SEQUENCE [LARGE SCALE GENOMIC DNA]</scope>
    <source>
        <strain evidence="8">JCA_2017</strain>
    </source>
</reference>
<keyword evidence="9" id="KW-1185">Reference proteome</keyword>
<evidence type="ECO:0000256" key="7">
    <source>
        <dbReference type="SAM" id="Phobius"/>
    </source>
</evidence>
<evidence type="ECO:0000256" key="4">
    <source>
        <dbReference type="ARBA" id="ARBA00023136"/>
    </source>
</evidence>
<dbReference type="Proteomes" id="UP000257109">
    <property type="component" value="Unassembled WGS sequence"/>
</dbReference>
<proteinExistence type="predicted"/>
<dbReference type="Pfam" id="PF02485">
    <property type="entry name" value="Branch"/>
    <property type="match status" value="1"/>
</dbReference>
<dbReference type="InterPro" id="IPR044174">
    <property type="entry name" value="BC10-like"/>
</dbReference>
<dbReference type="PANTHER" id="PTHR31042:SF111">
    <property type="entry name" value="CORE-2_I-BRANCHING BETA-1,6-N-ACETYLGLUCOSAMINYLTRANSFERASE FAMILY PROTEIN"/>
    <property type="match status" value="1"/>
</dbReference>
<sequence>MSKVPHRKRLCRFNFARCTSNRRHQIMTTESAFFLVSKTSDNCFCVGQVQLLNKAESTKQRHILKVGTRKRKEKKSLIQTHQLLSNFWHKIEPREIGPNNQYPLNSVSKFFNPQFNFIKFLTYILILGFGVTIGVIFSFYLKDCNFSLQFTQLSLSSFPRTPPLPPPTAKPEISNQTQTQTQIETQTQTETQSQSQTQSSHVGLKEFLKPPHVLHGMDDEELLWRASMIAKIPDYPFDRVPKVAFMFLTRGPVFLAPLWEQFFKGYEGFYSIYVHSNPSYNGSRPESPVFQGRRIPSKEVEWGNVNMIEAERRLLANALLDISNQRFVLLSESCIPLFNFSTVYSYLMNSTLNYVMAFDDPSSVGRGRYSIQMLPEISLKQWRKGSQWFEMDRDLALEVVSDRKYFPVFQEYCKGSCYADEHYLPTLASIRFWEGNSNRSLTWVDWSKGGPHPAKFLRSEITVKFLERLRDTKCKYNEDSINVCFLFARKFAPSTLTKLTKIAPKVMHF</sequence>
<feature type="compositionally biased region" description="Low complexity" evidence="6">
    <location>
        <begin position="176"/>
        <end position="200"/>
    </location>
</feature>
<protein>
    <recommendedName>
        <fullName evidence="10">Glycosyltransferase BC10</fullName>
    </recommendedName>
</protein>
<evidence type="ECO:0000256" key="2">
    <source>
        <dbReference type="ARBA" id="ARBA00022676"/>
    </source>
</evidence>
<gene>
    <name evidence="8" type="ORF">CR513_59363</name>
</gene>
<dbReference type="PANTHER" id="PTHR31042">
    <property type="entry name" value="CORE-2/I-BRANCHING BETA-1,6-N-ACETYLGLUCOSAMINYLTRANSFERASE FAMILY PROTEIN-RELATED"/>
    <property type="match status" value="1"/>
</dbReference>
<keyword evidence="7" id="KW-1133">Transmembrane helix</keyword>
<dbReference type="OrthoDB" id="191334at2759"/>
<organism evidence="8 9">
    <name type="scientific">Mucuna pruriens</name>
    <name type="common">Velvet bean</name>
    <name type="synonym">Dolichos pruriens</name>
    <dbReference type="NCBI Taxonomy" id="157652"/>
    <lineage>
        <taxon>Eukaryota</taxon>
        <taxon>Viridiplantae</taxon>
        <taxon>Streptophyta</taxon>
        <taxon>Embryophyta</taxon>
        <taxon>Tracheophyta</taxon>
        <taxon>Spermatophyta</taxon>
        <taxon>Magnoliopsida</taxon>
        <taxon>eudicotyledons</taxon>
        <taxon>Gunneridae</taxon>
        <taxon>Pentapetalae</taxon>
        <taxon>rosids</taxon>
        <taxon>fabids</taxon>
        <taxon>Fabales</taxon>
        <taxon>Fabaceae</taxon>
        <taxon>Papilionoideae</taxon>
        <taxon>50 kb inversion clade</taxon>
        <taxon>NPAAA clade</taxon>
        <taxon>indigoferoid/millettioid clade</taxon>
        <taxon>Phaseoleae</taxon>
        <taxon>Mucuna</taxon>
    </lineage>
</organism>
<dbReference type="AlphaFoldDB" id="A0A371E8G0"/>